<dbReference type="InterPro" id="IPR045339">
    <property type="entry name" value="DUF6534"/>
</dbReference>
<keyword evidence="1" id="KW-0812">Transmembrane</keyword>
<keyword evidence="1" id="KW-0472">Membrane</keyword>
<feature type="transmembrane region" description="Helical" evidence="1">
    <location>
        <begin position="45"/>
        <end position="66"/>
    </location>
</feature>
<evidence type="ECO:0000313" key="3">
    <source>
        <dbReference type="EMBL" id="KZP28540.1"/>
    </source>
</evidence>
<feature type="transmembrane region" description="Helical" evidence="1">
    <location>
        <begin position="117"/>
        <end position="139"/>
    </location>
</feature>
<keyword evidence="4" id="KW-1185">Reference proteome</keyword>
<dbReference type="Proteomes" id="UP000076532">
    <property type="component" value="Unassembled WGS sequence"/>
</dbReference>
<feature type="transmembrane region" description="Helical" evidence="1">
    <location>
        <begin position="224"/>
        <end position="244"/>
    </location>
</feature>
<feature type="transmembrane region" description="Helical" evidence="1">
    <location>
        <begin position="194"/>
        <end position="218"/>
    </location>
</feature>
<name>A0A166RQM5_9AGAM</name>
<reference evidence="3 4" key="1">
    <citation type="journal article" date="2016" name="Mol. Biol. Evol.">
        <title>Comparative Genomics of Early-Diverging Mushroom-Forming Fungi Provides Insights into the Origins of Lignocellulose Decay Capabilities.</title>
        <authorList>
            <person name="Nagy L.G."/>
            <person name="Riley R."/>
            <person name="Tritt A."/>
            <person name="Adam C."/>
            <person name="Daum C."/>
            <person name="Floudas D."/>
            <person name="Sun H."/>
            <person name="Yadav J.S."/>
            <person name="Pangilinan J."/>
            <person name="Larsson K.H."/>
            <person name="Matsuura K."/>
            <person name="Barry K."/>
            <person name="Labutti K."/>
            <person name="Kuo R."/>
            <person name="Ohm R.A."/>
            <person name="Bhattacharya S.S."/>
            <person name="Shirouzu T."/>
            <person name="Yoshinaga Y."/>
            <person name="Martin F.M."/>
            <person name="Grigoriev I.V."/>
            <person name="Hibbett D.S."/>
        </authorList>
    </citation>
    <scope>NUCLEOTIDE SEQUENCE [LARGE SCALE GENOMIC DNA]</scope>
    <source>
        <strain evidence="3 4">CBS 109695</strain>
    </source>
</reference>
<dbReference type="AlphaFoldDB" id="A0A166RQM5"/>
<feature type="transmembrane region" description="Helical" evidence="1">
    <location>
        <begin position="86"/>
        <end position="105"/>
    </location>
</feature>
<accession>A0A166RQM5</accession>
<dbReference type="PANTHER" id="PTHR40465:SF1">
    <property type="entry name" value="DUF6534 DOMAIN-CONTAINING PROTEIN"/>
    <property type="match status" value="1"/>
</dbReference>
<gene>
    <name evidence="3" type="ORF">FIBSPDRAFT_1039641</name>
</gene>
<dbReference type="STRING" id="436010.A0A166RQM5"/>
<evidence type="ECO:0000256" key="1">
    <source>
        <dbReference type="SAM" id="Phobius"/>
    </source>
</evidence>
<evidence type="ECO:0000313" key="4">
    <source>
        <dbReference type="Proteomes" id="UP000076532"/>
    </source>
</evidence>
<dbReference type="OrthoDB" id="3231781at2759"/>
<proteinExistence type="predicted"/>
<keyword evidence="1" id="KW-1133">Transmembrane helix</keyword>
<evidence type="ECO:0000259" key="2">
    <source>
        <dbReference type="Pfam" id="PF20152"/>
    </source>
</evidence>
<sequence>MSLNNSLGAIEVGALISVFLFGVVSVQVYIYYVQDRPKDPWRIRLLVPAVWIVDALQTGFIIKYIYQLTVTQYGDISAIGEPSWAFNTSALFDGIMGGLVQSFFAHRIYVLSNKWPITIISWFGSFCVVAMDIAIMVLAQTETILAFDAKYSPLVTTVLVTQLTVDLINTSSLCYLLRIEKTGFESTDGTLNKLFIWTIQTGIVTSLAAILTLVFELALPKTSLWVAISIFYSKLYSNSLMASLNGRKVLRDKYNEDTHELSSIRVDALAAMQYPSQEDPESALKPLARAKRSIDKAFSFGSHDPTLVDDVGCYP</sequence>
<feature type="domain" description="DUF6534" evidence="2">
    <location>
        <begin position="163"/>
        <end position="248"/>
    </location>
</feature>
<feature type="transmembrane region" description="Helical" evidence="1">
    <location>
        <begin position="151"/>
        <end position="173"/>
    </location>
</feature>
<dbReference type="PANTHER" id="PTHR40465">
    <property type="entry name" value="CHROMOSOME 1, WHOLE GENOME SHOTGUN SEQUENCE"/>
    <property type="match status" value="1"/>
</dbReference>
<feature type="transmembrane region" description="Helical" evidence="1">
    <location>
        <begin position="12"/>
        <end position="33"/>
    </location>
</feature>
<dbReference type="Pfam" id="PF20152">
    <property type="entry name" value="DUF6534"/>
    <property type="match status" value="1"/>
</dbReference>
<dbReference type="EMBL" id="KV417503">
    <property type="protein sequence ID" value="KZP28540.1"/>
    <property type="molecule type" value="Genomic_DNA"/>
</dbReference>
<protein>
    <recommendedName>
        <fullName evidence="2">DUF6534 domain-containing protein</fullName>
    </recommendedName>
</protein>
<organism evidence="3 4">
    <name type="scientific">Athelia psychrophila</name>
    <dbReference type="NCBI Taxonomy" id="1759441"/>
    <lineage>
        <taxon>Eukaryota</taxon>
        <taxon>Fungi</taxon>
        <taxon>Dikarya</taxon>
        <taxon>Basidiomycota</taxon>
        <taxon>Agaricomycotina</taxon>
        <taxon>Agaricomycetes</taxon>
        <taxon>Agaricomycetidae</taxon>
        <taxon>Atheliales</taxon>
        <taxon>Atheliaceae</taxon>
        <taxon>Athelia</taxon>
    </lineage>
</organism>